<feature type="transmembrane region" description="Helical" evidence="5">
    <location>
        <begin position="29"/>
        <end position="47"/>
    </location>
</feature>
<reference evidence="7" key="1">
    <citation type="submission" date="2020-01" db="EMBL/GenBank/DDBJ databases">
        <authorList>
            <person name="Seo Y.L."/>
        </authorList>
    </citation>
    <scope>NUCLEOTIDE SEQUENCE</scope>
    <source>
        <strain evidence="7">R11</strain>
    </source>
</reference>
<evidence type="ECO:0000256" key="5">
    <source>
        <dbReference type="SAM" id="Phobius"/>
    </source>
</evidence>
<dbReference type="Pfam" id="PF06271">
    <property type="entry name" value="RDD"/>
    <property type="match status" value="1"/>
</dbReference>
<evidence type="ECO:0000256" key="1">
    <source>
        <dbReference type="ARBA" id="ARBA00004141"/>
    </source>
</evidence>
<accession>A0A965ZDC7</accession>
<evidence type="ECO:0000256" key="3">
    <source>
        <dbReference type="ARBA" id="ARBA00022989"/>
    </source>
</evidence>
<reference evidence="7" key="2">
    <citation type="submission" date="2020-10" db="EMBL/GenBank/DDBJ databases">
        <title>Mucilaginibacter sp. nov., isolated from soil.</title>
        <authorList>
            <person name="Jeon C.O."/>
        </authorList>
    </citation>
    <scope>NUCLEOTIDE SEQUENCE</scope>
    <source>
        <strain evidence="7">R11</strain>
    </source>
</reference>
<comment type="subcellular location">
    <subcellularLocation>
        <location evidence="1">Membrane</location>
        <topology evidence="1">Multi-pass membrane protein</topology>
    </subcellularLocation>
</comment>
<gene>
    <name evidence="7" type="ORF">GSY63_06370</name>
</gene>
<keyword evidence="8" id="KW-1185">Reference proteome</keyword>
<evidence type="ECO:0000256" key="2">
    <source>
        <dbReference type="ARBA" id="ARBA00022692"/>
    </source>
</evidence>
<comment type="caution">
    <text evidence="7">The sequence shown here is derived from an EMBL/GenBank/DDBJ whole genome shotgun (WGS) entry which is preliminary data.</text>
</comment>
<dbReference type="GO" id="GO:0016020">
    <property type="term" value="C:membrane"/>
    <property type="evidence" value="ECO:0007669"/>
    <property type="project" value="UniProtKB-SubCell"/>
</dbReference>
<dbReference type="RefSeq" id="WP_166584956.1">
    <property type="nucleotide sequence ID" value="NZ_WWEO01000040.1"/>
</dbReference>
<keyword evidence="3 5" id="KW-1133">Transmembrane helix</keyword>
<sequence length="144" mass="16439">MLDDLLTAGAEPNAITLEYPALVERLQSVFIDMMLIIMCMGIFSALLDRLTFAPVWVRPTLFFTLFFIYEPVCICYGCTLGNYIKKIRVRNVDDINEPINLLQSFIRYTLKLALGWFSFLTIHGTPQRRAIHDIASGSLMIKKA</sequence>
<dbReference type="AlphaFoldDB" id="A0A965ZDC7"/>
<evidence type="ECO:0000256" key="4">
    <source>
        <dbReference type="ARBA" id="ARBA00023136"/>
    </source>
</evidence>
<evidence type="ECO:0000313" key="7">
    <source>
        <dbReference type="EMBL" id="NCD68973.1"/>
    </source>
</evidence>
<dbReference type="EMBL" id="WWEO01000040">
    <property type="protein sequence ID" value="NCD68973.1"/>
    <property type="molecule type" value="Genomic_DNA"/>
</dbReference>
<keyword evidence="4 5" id="KW-0472">Membrane</keyword>
<evidence type="ECO:0000259" key="6">
    <source>
        <dbReference type="Pfam" id="PF06271"/>
    </source>
</evidence>
<keyword evidence="2 5" id="KW-0812">Transmembrane</keyword>
<name>A0A965ZDC7_9SPHI</name>
<protein>
    <submittedName>
        <fullName evidence="7">RDD family protein</fullName>
    </submittedName>
</protein>
<dbReference type="InterPro" id="IPR010432">
    <property type="entry name" value="RDD"/>
</dbReference>
<proteinExistence type="predicted"/>
<organism evidence="7 8">
    <name type="scientific">Mucilaginibacter agri</name>
    <dbReference type="NCBI Taxonomy" id="2695265"/>
    <lineage>
        <taxon>Bacteria</taxon>
        <taxon>Pseudomonadati</taxon>
        <taxon>Bacteroidota</taxon>
        <taxon>Sphingobacteriia</taxon>
        <taxon>Sphingobacteriales</taxon>
        <taxon>Sphingobacteriaceae</taxon>
        <taxon>Mucilaginibacter</taxon>
    </lineage>
</organism>
<evidence type="ECO:0000313" key="8">
    <source>
        <dbReference type="Proteomes" id="UP000638732"/>
    </source>
</evidence>
<dbReference type="Proteomes" id="UP000638732">
    <property type="component" value="Unassembled WGS sequence"/>
</dbReference>
<feature type="transmembrane region" description="Helical" evidence="5">
    <location>
        <begin position="59"/>
        <end position="80"/>
    </location>
</feature>
<feature type="domain" description="RDD" evidence="6">
    <location>
        <begin position="19"/>
        <end position="137"/>
    </location>
</feature>